<dbReference type="Pfam" id="PF00657">
    <property type="entry name" value="Lipase_GDSL"/>
    <property type="match status" value="1"/>
</dbReference>
<dbReference type="PANTHER" id="PTHR45648">
    <property type="entry name" value="GDSL LIPASE/ACYLHYDROLASE FAMILY PROTEIN (AFU_ORTHOLOGUE AFUA_4G14700)"/>
    <property type="match status" value="1"/>
</dbReference>
<organism evidence="3 4">
    <name type="scientific">Paraherbaspirillum soli</name>
    <dbReference type="NCBI Taxonomy" id="631222"/>
    <lineage>
        <taxon>Bacteria</taxon>
        <taxon>Pseudomonadati</taxon>
        <taxon>Pseudomonadota</taxon>
        <taxon>Betaproteobacteria</taxon>
        <taxon>Burkholderiales</taxon>
        <taxon>Oxalobacteraceae</taxon>
        <taxon>Paraherbaspirillum</taxon>
    </lineage>
</organism>
<dbReference type="EMBL" id="JBHSMT010000013">
    <property type="protein sequence ID" value="MFC5474299.1"/>
    <property type="molecule type" value="Genomic_DNA"/>
</dbReference>
<dbReference type="PANTHER" id="PTHR45648:SF22">
    <property type="entry name" value="GDSL LIPASE_ACYLHYDROLASE FAMILY PROTEIN (AFU_ORTHOLOGUE AFUA_4G14700)"/>
    <property type="match status" value="1"/>
</dbReference>
<name>A0ABW0M7X6_9BURK</name>
<dbReference type="SUPFAM" id="SSF52266">
    <property type="entry name" value="SGNH hydrolase"/>
    <property type="match status" value="1"/>
</dbReference>
<dbReference type="InterPro" id="IPR036514">
    <property type="entry name" value="SGNH_hydro_sf"/>
</dbReference>
<dbReference type="CDD" id="cd01846">
    <property type="entry name" value="fatty_acyltransferase_like"/>
    <property type="match status" value="1"/>
</dbReference>
<evidence type="ECO:0000313" key="4">
    <source>
        <dbReference type="Proteomes" id="UP001596045"/>
    </source>
</evidence>
<dbReference type="EC" id="3.1.-.-" evidence="3"/>
<keyword evidence="4" id="KW-1185">Reference proteome</keyword>
<evidence type="ECO:0000256" key="2">
    <source>
        <dbReference type="SAM" id="SignalP"/>
    </source>
</evidence>
<dbReference type="Gene3D" id="3.40.50.1110">
    <property type="entry name" value="SGNH hydrolase"/>
    <property type="match status" value="1"/>
</dbReference>
<proteinExistence type="predicted"/>
<sequence>MKNLFLLCALCSTVASAAEPADVKPDPRFTHYLSSSGPLSKAELLKLQPRHVAAKTMAAQAAATASSSTYTYLRCYYQTSSDPTSPTTSYVWGIDPASGDYYRINGYWWAGGLMNWENMFYSDVSQDALKAACQSTLSSQGIDQPVAMVAAADNALSFNYTVWSTDSVAQDGTINKIVAFGDSLSDTQNMYNASMWKLPNSNSWFLGRFSNNKNWVEYLSGNLNLPLYNWAIGGAGVTTQNVVIPGVIQQVQSFTQYMQKAQNYQPQNTLFTLLIGANDLVNYNRTVDDVISGETQALQNLIKAGGKNILVLTLPNVSAAPIFKYRTNGSKVAAQVLDLNKRLASLVSSLQAQYGSSLNIRLFDTYALFNDLLNNPAKYNVSNTVESCLNINADSSLNYLKTQTPRSQCTDPDTFVFWDTLHPTTHTHKLLADQITGYLNANVSGFNTAAMKVRTQFK</sequence>
<evidence type="ECO:0000313" key="3">
    <source>
        <dbReference type="EMBL" id="MFC5474299.1"/>
    </source>
</evidence>
<dbReference type="InterPro" id="IPR001087">
    <property type="entry name" value="GDSL"/>
</dbReference>
<accession>A0ABW0M7X6</accession>
<evidence type="ECO:0000256" key="1">
    <source>
        <dbReference type="ARBA" id="ARBA00022801"/>
    </source>
</evidence>
<comment type="caution">
    <text evidence="3">The sequence shown here is derived from an EMBL/GenBank/DDBJ whole genome shotgun (WGS) entry which is preliminary data.</text>
</comment>
<keyword evidence="1 3" id="KW-0378">Hydrolase</keyword>
<reference evidence="4" key="1">
    <citation type="journal article" date="2019" name="Int. J. Syst. Evol. Microbiol.">
        <title>The Global Catalogue of Microorganisms (GCM) 10K type strain sequencing project: providing services to taxonomists for standard genome sequencing and annotation.</title>
        <authorList>
            <consortium name="The Broad Institute Genomics Platform"/>
            <consortium name="The Broad Institute Genome Sequencing Center for Infectious Disease"/>
            <person name="Wu L."/>
            <person name="Ma J."/>
        </authorList>
    </citation>
    <scope>NUCLEOTIDE SEQUENCE [LARGE SCALE GENOMIC DNA]</scope>
    <source>
        <strain evidence="4">JCM 17066</strain>
    </source>
</reference>
<gene>
    <name evidence="3" type="ORF">ACFPM8_10045</name>
</gene>
<protein>
    <submittedName>
        <fullName evidence="3">SGNH/GDSL hydrolase family protein</fullName>
        <ecNumber evidence="3">3.1.-.-</ecNumber>
    </submittedName>
</protein>
<feature type="signal peptide" evidence="2">
    <location>
        <begin position="1"/>
        <end position="17"/>
    </location>
</feature>
<dbReference type="Proteomes" id="UP001596045">
    <property type="component" value="Unassembled WGS sequence"/>
</dbReference>
<keyword evidence="2" id="KW-0732">Signal</keyword>
<dbReference type="InterPro" id="IPR051058">
    <property type="entry name" value="GDSL_Est/Lipase"/>
</dbReference>
<dbReference type="RefSeq" id="WP_378997369.1">
    <property type="nucleotide sequence ID" value="NZ_JBHSMT010000013.1"/>
</dbReference>
<feature type="chain" id="PRO_5046557091" evidence="2">
    <location>
        <begin position="18"/>
        <end position="458"/>
    </location>
</feature>
<dbReference type="GO" id="GO:0016787">
    <property type="term" value="F:hydrolase activity"/>
    <property type="evidence" value="ECO:0007669"/>
    <property type="project" value="UniProtKB-KW"/>
</dbReference>